<comment type="caution">
    <text evidence="7">The sequence shown here is derived from an EMBL/GenBank/DDBJ whole genome shotgun (WGS) entry which is preliminary data.</text>
</comment>
<dbReference type="Proteomes" id="UP000624703">
    <property type="component" value="Unassembled WGS sequence"/>
</dbReference>
<dbReference type="AlphaFoldDB" id="A0A8J7MDP6"/>
<evidence type="ECO:0000313" key="7">
    <source>
        <dbReference type="EMBL" id="MBK1791522.1"/>
    </source>
</evidence>
<gene>
    <name evidence="7" type="ORF">JIN82_10200</name>
</gene>
<dbReference type="GO" id="GO:0004180">
    <property type="term" value="F:carboxypeptidase activity"/>
    <property type="evidence" value="ECO:0007669"/>
    <property type="project" value="UniProtKB-KW"/>
</dbReference>
<feature type="domain" description="Penicillin-binding protein transpeptidase" evidence="5">
    <location>
        <begin position="397"/>
        <end position="725"/>
    </location>
</feature>
<evidence type="ECO:0000313" key="8">
    <source>
        <dbReference type="Proteomes" id="UP000624703"/>
    </source>
</evidence>
<evidence type="ECO:0000259" key="5">
    <source>
        <dbReference type="Pfam" id="PF00905"/>
    </source>
</evidence>
<comment type="subcellular location">
    <subcellularLocation>
        <location evidence="1">Membrane</location>
    </subcellularLocation>
</comment>
<dbReference type="SUPFAM" id="SSF56601">
    <property type="entry name" value="beta-lactamase/transpeptidase-like"/>
    <property type="match status" value="1"/>
</dbReference>
<feature type="compositionally biased region" description="Low complexity" evidence="4">
    <location>
        <begin position="20"/>
        <end position="54"/>
    </location>
</feature>
<dbReference type="GO" id="GO:0005886">
    <property type="term" value="C:plasma membrane"/>
    <property type="evidence" value="ECO:0007669"/>
    <property type="project" value="TreeGrafter"/>
</dbReference>
<dbReference type="EMBL" id="JAENIM010000039">
    <property type="protein sequence ID" value="MBK1791522.1"/>
    <property type="molecule type" value="Genomic_DNA"/>
</dbReference>
<evidence type="ECO:0000259" key="6">
    <source>
        <dbReference type="Pfam" id="PF03717"/>
    </source>
</evidence>
<dbReference type="SUPFAM" id="SSF56519">
    <property type="entry name" value="Penicillin binding protein dimerisation domain"/>
    <property type="match status" value="1"/>
</dbReference>
<dbReference type="GO" id="GO:0071555">
    <property type="term" value="P:cell wall organization"/>
    <property type="evidence" value="ECO:0007669"/>
    <property type="project" value="TreeGrafter"/>
</dbReference>
<evidence type="ECO:0000256" key="2">
    <source>
        <dbReference type="ARBA" id="ARBA00022645"/>
    </source>
</evidence>
<feature type="compositionally biased region" description="Acidic residues" evidence="4">
    <location>
        <begin position="78"/>
        <end position="89"/>
    </location>
</feature>
<name>A0A8J7MDP6_9BACT</name>
<proteinExistence type="predicted"/>
<evidence type="ECO:0000256" key="3">
    <source>
        <dbReference type="ARBA" id="ARBA00023136"/>
    </source>
</evidence>
<dbReference type="GO" id="GO:0008658">
    <property type="term" value="F:penicillin binding"/>
    <property type="evidence" value="ECO:0007669"/>
    <property type="project" value="InterPro"/>
</dbReference>
<dbReference type="PANTHER" id="PTHR30627">
    <property type="entry name" value="PEPTIDOGLYCAN D,D-TRANSPEPTIDASE"/>
    <property type="match status" value="1"/>
</dbReference>
<dbReference type="InterPro" id="IPR012338">
    <property type="entry name" value="Beta-lactam/transpept-like"/>
</dbReference>
<feature type="region of interest" description="Disordered" evidence="4">
    <location>
        <begin position="1"/>
        <end position="93"/>
    </location>
</feature>
<dbReference type="Gene3D" id="3.40.710.10">
    <property type="entry name" value="DD-peptidase/beta-lactamase superfamily"/>
    <property type="match status" value="1"/>
</dbReference>
<reference evidence="7" key="1">
    <citation type="submission" date="2021-01" db="EMBL/GenBank/DDBJ databases">
        <title>Modified the classification status of verrucomicrobia.</title>
        <authorList>
            <person name="Feng X."/>
        </authorList>
    </citation>
    <scope>NUCLEOTIDE SEQUENCE</scope>
    <source>
        <strain evidence="7">_KCTC 22039</strain>
    </source>
</reference>
<dbReference type="InterPro" id="IPR005311">
    <property type="entry name" value="PBP_dimer"/>
</dbReference>
<sequence length="801" mass="87584">MPPGVEFVPKPRTVEEPAEPETQTPAAPAATPATPAQPAAPVTPSTAAPASQPVADEEKPVQPQIVEPAVVPVSTPEEVAEVENPEPAEVEPAAPAEISVDTAPAVVEVVEKPQPNALPLGNASPKLKTQTVSLEAKVDEDAMAEPELDPILKEFSADPNDDEGLGADQGALRVRPNARAITLSIPAPRGQIIDRNGVPMAQNRVVWYPAIKYPQFDNPSKEFVINWGRERLNKLNEIFMVNWELSDDALWQHYRHRRWLAYPFTKIVEEEELDVIKEQLIPGLILQARYARYYPGNDSACHILGYVGASGKLESGPINYGDPLFEFSEGRAGFEKLFNDELTGKPGLKRLIYDSDGSERLNELARRPKPGGTVVTTLDARWQKHAEDVLKEYSDRGAFVVIDIHTGEVLAMASRPGFDLNDFIPFVSTKTFTALKEDPGRPLYARAFQASYPPASTFKPIVALAALSEGVIGEFTLINCPIAIQIGNHLFHNWNRKVAEGDIDVKRAIARSCNTWFYQVGIRSGPTSFLSLARRLGYGKKTGLPLIGETSGLVPTGEWMRKHHGRRIMDGDTANLSIGQGVLLASPLQVAHGMAGLGSGVALPKLHLIKQIQDVNGRVLEAAMPDEQNKLYVDPRSADIVKDGMREVVNEPWGTGKSAALDFAVVAGKTGTAQWGPESKNQRLAWFAGFFPFENPRYAYAVLYEGRPNEQLSGGRKAAPMVKAFFNEFKDEIKATIQPPPRAMVIEEEIEMAEEDIIREVNTAQRAVLVDEDEDGETSIFGGGDQPIPLAPAGRAILIEE</sequence>
<protein>
    <recommendedName>
        <fullName evidence="9">Penicillin-binding protein 2</fullName>
    </recommendedName>
</protein>
<evidence type="ECO:0000256" key="1">
    <source>
        <dbReference type="ARBA" id="ARBA00004370"/>
    </source>
</evidence>
<dbReference type="Pfam" id="PF00905">
    <property type="entry name" value="Transpeptidase"/>
    <property type="match status" value="1"/>
</dbReference>
<dbReference type="InterPro" id="IPR050515">
    <property type="entry name" value="Beta-lactam/transpept"/>
</dbReference>
<dbReference type="Pfam" id="PF03717">
    <property type="entry name" value="PBP_dimer"/>
    <property type="match status" value="1"/>
</dbReference>
<keyword evidence="8" id="KW-1185">Reference proteome</keyword>
<feature type="domain" description="Penicillin-binding protein dimerisation" evidence="6">
    <location>
        <begin position="185"/>
        <end position="359"/>
    </location>
</feature>
<dbReference type="InterPro" id="IPR001460">
    <property type="entry name" value="PCN-bd_Tpept"/>
</dbReference>
<dbReference type="InterPro" id="IPR036138">
    <property type="entry name" value="PBP_dimer_sf"/>
</dbReference>
<keyword evidence="3" id="KW-0472">Membrane</keyword>
<dbReference type="Gene3D" id="3.90.1310.10">
    <property type="entry name" value="Penicillin-binding protein 2a (Domain 2)"/>
    <property type="match status" value="1"/>
</dbReference>
<keyword evidence="2" id="KW-0645">Protease</keyword>
<accession>A0A8J7MDP6</accession>
<keyword evidence="2" id="KW-0378">Hydrolase</keyword>
<evidence type="ECO:0000256" key="4">
    <source>
        <dbReference type="SAM" id="MobiDB-lite"/>
    </source>
</evidence>
<organism evidence="7 8">
    <name type="scientific">Persicirhabdus sediminis</name>
    <dbReference type="NCBI Taxonomy" id="454144"/>
    <lineage>
        <taxon>Bacteria</taxon>
        <taxon>Pseudomonadati</taxon>
        <taxon>Verrucomicrobiota</taxon>
        <taxon>Verrucomicrobiia</taxon>
        <taxon>Verrucomicrobiales</taxon>
        <taxon>Verrucomicrobiaceae</taxon>
        <taxon>Persicirhabdus</taxon>
    </lineage>
</organism>
<evidence type="ECO:0008006" key="9">
    <source>
        <dbReference type="Google" id="ProtNLM"/>
    </source>
</evidence>
<keyword evidence="2" id="KW-0121">Carboxypeptidase</keyword>